<accession>A0ABU5ED81</accession>
<dbReference type="Proteomes" id="UP001279642">
    <property type="component" value="Unassembled WGS sequence"/>
</dbReference>
<protein>
    <submittedName>
        <fullName evidence="1">Uncharacterized protein</fullName>
    </submittedName>
</protein>
<evidence type="ECO:0000313" key="2">
    <source>
        <dbReference type="Proteomes" id="UP001279642"/>
    </source>
</evidence>
<name>A0ABU5ED81_9PROT</name>
<proteinExistence type="predicted"/>
<comment type="caution">
    <text evidence="1">The sequence shown here is derived from an EMBL/GenBank/DDBJ whole genome shotgun (WGS) entry which is preliminary data.</text>
</comment>
<evidence type="ECO:0000313" key="1">
    <source>
        <dbReference type="EMBL" id="MDY0884112.1"/>
    </source>
</evidence>
<gene>
    <name evidence="1" type="ORF">SMD27_14795</name>
</gene>
<keyword evidence="2" id="KW-1185">Reference proteome</keyword>
<dbReference type="RefSeq" id="WP_320509164.1">
    <property type="nucleotide sequence ID" value="NZ_JAXCLW010000003.1"/>
</dbReference>
<dbReference type="EMBL" id="JAXCLW010000003">
    <property type="protein sequence ID" value="MDY0884112.1"/>
    <property type="molecule type" value="Genomic_DNA"/>
</dbReference>
<sequence>MQTAKDLADPSIELVDIENTYLLETIFLSEVRRRLKLVTIN</sequence>
<reference evidence="1 2" key="1">
    <citation type="journal article" date="2016" name="Antonie Van Leeuwenhoek">
        <title>Dongia soli sp. nov., isolated from soil from Dokdo, Korea.</title>
        <authorList>
            <person name="Kim D.U."/>
            <person name="Lee H."/>
            <person name="Kim H."/>
            <person name="Kim S.G."/>
            <person name="Ka J.O."/>
        </authorList>
    </citation>
    <scope>NUCLEOTIDE SEQUENCE [LARGE SCALE GENOMIC DNA]</scope>
    <source>
        <strain evidence="1 2">D78</strain>
    </source>
</reference>
<organism evidence="1 2">
    <name type="scientific">Dongia soli</name>
    <dbReference type="NCBI Taxonomy" id="600628"/>
    <lineage>
        <taxon>Bacteria</taxon>
        <taxon>Pseudomonadati</taxon>
        <taxon>Pseudomonadota</taxon>
        <taxon>Alphaproteobacteria</taxon>
        <taxon>Rhodospirillales</taxon>
        <taxon>Dongiaceae</taxon>
        <taxon>Dongia</taxon>
    </lineage>
</organism>